<dbReference type="Gene3D" id="1.10.3620.10">
    <property type="entry name" value="YdcF like domain"/>
    <property type="match status" value="1"/>
</dbReference>
<evidence type="ECO:0000313" key="2">
    <source>
        <dbReference type="EMBL" id="RKR64659.1"/>
    </source>
</evidence>
<dbReference type="EMBL" id="RBIZ01000003">
    <property type="protein sequence ID" value="RKR64659.1"/>
    <property type="molecule type" value="Genomic_DNA"/>
</dbReference>
<comment type="caution">
    <text evidence="2">The sequence shown here is derived from an EMBL/GenBank/DDBJ whole genome shotgun (WGS) entry which is preliminary data.</text>
</comment>
<evidence type="ECO:0000259" key="1">
    <source>
        <dbReference type="Pfam" id="PF02698"/>
    </source>
</evidence>
<dbReference type="CDD" id="cd06259">
    <property type="entry name" value="YdcF-like"/>
    <property type="match status" value="1"/>
</dbReference>
<dbReference type="InterPro" id="IPR051599">
    <property type="entry name" value="Cell_Envelope_Assoc"/>
</dbReference>
<dbReference type="Gene3D" id="3.40.50.620">
    <property type="entry name" value="HUPs"/>
    <property type="match status" value="1"/>
</dbReference>
<sequence length="278" mass="30493">MIVGWDDREENMMPTPFALLSDATLNAANVLGSWLAENDYAPRPQPGEGDVVVLAGNAVIPAIDAACQLVAGGEQILLISGGIGHSTSFLYDTIAHHPRYSAIATTGRPEAAILADIAHQFWNIPQDRILVEDKSTNCGQNAWFTRAMMEDVGLACRHGIVVQDPTMQRRTMATFARVWQEAEQAPVWTSYPGFIPVLRHDEGGVRFDGEEAGLWAVERYLSLLMGEVPRLRDDAEGYGPLGKHFIAHVEVPPDVEAAWQTLRDDEPLQNALKSRALA</sequence>
<proteinExistence type="predicted"/>
<reference evidence="2 3" key="1">
    <citation type="submission" date="2018-10" db="EMBL/GenBank/DDBJ databases">
        <title>Genomic Encyclopedia of Type Strains, Phase IV (KMG-IV): sequencing the most valuable type-strain genomes for metagenomic binning, comparative biology and taxonomic classification.</title>
        <authorList>
            <person name="Goeker M."/>
        </authorList>
    </citation>
    <scope>NUCLEOTIDE SEQUENCE [LARGE SCALE GENOMIC DNA]</scope>
    <source>
        <strain evidence="2 3">DSM 5079</strain>
    </source>
</reference>
<dbReference type="InterPro" id="IPR014729">
    <property type="entry name" value="Rossmann-like_a/b/a_fold"/>
</dbReference>
<dbReference type="Pfam" id="PF02698">
    <property type="entry name" value="DUF218"/>
    <property type="match status" value="1"/>
</dbReference>
<dbReference type="InterPro" id="IPR003848">
    <property type="entry name" value="DUF218"/>
</dbReference>
<protein>
    <submittedName>
        <fullName evidence="2">Uncharacterized SAM-binding protein YcdF (DUF218 family)</fullName>
    </submittedName>
</protein>
<gene>
    <name evidence="2" type="ORF">C7387_1360</name>
</gene>
<dbReference type="Proteomes" id="UP000267341">
    <property type="component" value="Unassembled WGS sequence"/>
</dbReference>
<dbReference type="PANTHER" id="PTHR30336">
    <property type="entry name" value="INNER MEMBRANE PROTEIN, PROBABLE PERMEASE"/>
    <property type="match status" value="1"/>
</dbReference>
<name>A0ABX9S1X5_9ENTR</name>
<evidence type="ECO:0000313" key="3">
    <source>
        <dbReference type="Proteomes" id="UP000267341"/>
    </source>
</evidence>
<keyword evidence="3" id="KW-1185">Reference proteome</keyword>
<organism evidence="2 3">
    <name type="scientific">Yokenella regensburgei</name>
    <dbReference type="NCBI Taxonomy" id="158877"/>
    <lineage>
        <taxon>Bacteria</taxon>
        <taxon>Pseudomonadati</taxon>
        <taxon>Pseudomonadota</taxon>
        <taxon>Gammaproteobacteria</taxon>
        <taxon>Enterobacterales</taxon>
        <taxon>Enterobacteriaceae</taxon>
        <taxon>Yokenella</taxon>
    </lineage>
</organism>
<dbReference type="PANTHER" id="PTHR30336:SF20">
    <property type="entry name" value="DUF218 DOMAIN-CONTAINING PROTEIN"/>
    <property type="match status" value="1"/>
</dbReference>
<feature type="domain" description="DUF218" evidence="1">
    <location>
        <begin position="51"/>
        <end position="193"/>
    </location>
</feature>
<accession>A0ABX9S1X5</accession>